<evidence type="ECO:0000313" key="2">
    <source>
        <dbReference type="EMBL" id="MEB3344530.1"/>
    </source>
</evidence>
<keyword evidence="1" id="KW-0472">Membrane</keyword>
<evidence type="ECO:0000256" key="1">
    <source>
        <dbReference type="SAM" id="Phobius"/>
    </source>
</evidence>
<gene>
    <name evidence="2" type="ORF">U6A24_03605</name>
</gene>
<protein>
    <recommendedName>
        <fullName evidence="4">LPXTG-motif cell wall-anchored protein</fullName>
    </recommendedName>
</protein>
<accession>A0ABU5ZR29</accession>
<reference evidence="2 3" key="1">
    <citation type="journal article" date="2013" name="Int. J. Syst. Evol. Microbiol.">
        <title>Aquimarina gracilis sp. nov., isolated from the gut microflora of a mussel, Mytilus coruscus, and emended description of Aquimarina spongiae.</title>
        <authorList>
            <person name="Park S.C."/>
            <person name="Choe H.N."/>
            <person name="Baik K.S."/>
            <person name="Seong C.N."/>
        </authorList>
    </citation>
    <scope>NUCLEOTIDE SEQUENCE [LARGE SCALE GENOMIC DNA]</scope>
    <source>
        <strain evidence="2 3">PSC32</strain>
    </source>
</reference>
<dbReference type="RefSeq" id="WP_324178573.1">
    <property type="nucleotide sequence ID" value="NZ_BAABAW010000003.1"/>
</dbReference>
<evidence type="ECO:0000313" key="3">
    <source>
        <dbReference type="Proteomes" id="UP001327027"/>
    </source>
</evidence>
<keyword evidence="3" id="KW-1185">Reference proteome</keyword>
<dbReference type="EMBL" id="JAYKLX010000002">
    <property type="protein sequence ID" value="MEB3344530.1"/>
    <property type="molecule type" value="Genomic_DNA"/>
</dbReference>
<name>A0ABU5ZR29_9FLAO</name>
<feature type="transmembrane region" description="Helical" evidence="1">
    <location>
        <begin position="12"/>
        <end position="29"/>
    </location>
</feature>
<keyword evidence="1" id="KW-0812">Transmembrane</keyword>
<keyword evidence="1" id="KW-1133">Transmembrane helix</keyword>
<comment type="caution">
    <text evidence="2">The sequence shown here is derived from an EMBL/GenBank/DDBJ whole genome shotgun (WGS) entry which is preliminary data.</text>
</comment>
<dbReference type="Proteomes" id="UP001327027">
    <property type="component" value="Unassembled WGS sequence"/>
</dbReference>
<proteinExistence type="predicted"/>
<evidence type="ECO:0008006" key="4">
    <source>
        <dbReference type="Google" id="ProtNLM"/>
    </source>
</evidence>
<organism evidence="2 3">
    <name type="scientific">Aquimarina gracilis</name>
    <dbReference type="NCBI Taxonomy" id="874422"/>
    <lineage>
        <taxon>Bacteria</taxon>
        <taxon>Pseudomonadati</taxon>
        <taxon>Bacteroidota</taxon>
        <taxon>Flavobacteriia</taxon>
        <taxon>Flavobacteriales</taxon>
        <taxon>Flavobacteriaceae</taxon>
        <taxon>Aquimarina</taxon>
    </lineage>
</organism>
<sequence length="56" mass="6809">MFDSLSEETQVILIIIGIAILFLAVSFNTKRNKRRLYDRDKRNFRKNYMNKKKNKE</sequence>